<keyword evidence="1" id="KW-1133">Transmembrane helix</keyword>
<comment type="caution">
    <text evidence="2">The sequence shown here is derived from an EMBL/GenBank/DDBJ whole genome shotgun (WGS) entry which is preliminary data.</text>
</comment>
<accession>A0A3N6NX12</accession>
<keyword evidence="3" id="KW-1185">Reference proteome</keyword>
<evidence type="ECO:0000313" key="2">
    <source>
        <dbReference type="EMBL" id="RQH43391.1"/>
    </source>
</evidence>
<keyword evidence="1" id="KW-0812">Transmembrane</keyword>
<feature type="transmembrane region" description="Helical" evidence="1">
    <location>
        <begin position="7"/>
        <end position="25"/>
    </location>
</feature>
<protein>
    <submittedName>
        <fullName evidence="2">DUF3352 domain-containing protein</fullName>
    </submittedName>
</protein>
<sequence length="540" mass="59681">MKKSHFLIAGATIITAVSIATYLYLRNVAAKVSNPLNSAQIVPESAIMASFIHPNQQALNKLQQFGTPETRKLISQSYAEFQQENLAEANIDWEKDIQPWLGGIMFAFVPAESGEDTDPVNILMLVGIKNKLEVWKFANKLKGDEENQVIEKEYQGVTIREVTDESGKTFNLAILGDYLAIATVAAAVEDTIDTFQGQASLAMQENAAESLQQSAGVENALATIFIPNYSQLMTAFTDDLPENEQLSTASLVQLEKINSVVMGIGVDDAGLRLRTVTKLNSPLPPEQTETASGEVLQRFPAETMMSVSGKNISLAWSQFVAQAQGSEDLQDLLEMVRKTFQDLDLDVDREVFGWMDGEFAIGLIGSNEGRLVQTGVGGAMILETSDRFAANGMLRKLNRVAMEKPGVSLKEKQVGEISVTEWQMVGIGSFLGYGWLDDDFLFVALGEPLIEVMITMPDRGLIGSDDFEEVVGSLPTSNQGYFYWNMEQMMVWANRYQFVNLMMPRDVKVVLSSIRGIGVTASWSDELTNEMEILWVLQKK</sequence>
<proteinExistence type="predicted"/>
<dbReference type="EMBL" id="RCBY01000062">
    <property type="protein sequence ID" value="RQH43391.1"/>
    <property type="molecule type" value="Genomic_DNA"/>
</dbReference>
<evidence type="ECO:0000256" key="1">
    <source>
        <dbReference type="SAM" id="Phobius"/>
    </source>
</evidence>
<organism evidence="2 3">
    <name type="scientific">Okeania hirsuta</name>
    <dbReference type="NCBI Taxonomy" id="1458930"/>
    <lineage>
        <taxon>Bacteria</taxon>
        <taxon>Bacillati</taxon>
        <taxon>Cyanobacteriota</taxon>
        <taxon>Cyanophyceae</taxon>
        <taxon>Oscillatoriophycideae</taxon>
        <taxon>Oscillatoriales</taxon>
        <taxon>Microcoleaceae</taxon>
        <taxon>Okeania</taxon>
    </lineage>
</organism>
<dbReference type="Proteomes" id="UP000269154">
    <property type="component" value="Unassembled WGS sequence"/>
</dbReference>
<dbReference type="Pfam" id="PF11832">
    <property type="entry name" value="DUF3352"/>
    <property type="match status" value="1"/>
</dbReference>
<gene>
    <name evidence="2" type="ORF">D5R40_13040</name>
</gene>
<dbReference type="OrthoDB" id="451203at2"/>
<dbReference type="AlphaFoldDB" id="A0A3N6NX12"/>
<evidence type="ECO:0000313" key="3">
    <source>
        <dbReference type="Proteomes" id="UP000269154"/>
    </source>
</evidence>
<dbReference type="RefSeq" id="WP_124146483.1">
    <property type="nucleotide sequence ID" value="NZ_CAWOKI010000163.1"/>
</dbReference>
<keyword evidence="1" id="KW-0472">Membrane</keyword>
<dbReference type="InterPro" id="IPR021787">
    <property type="entry name" value="DUF3352"/>
</dbReference>
<reference evidence="2 3" key="1">
    <citation type="journal article" date="2018" name="ACS Chem. Biol.">
        <title>Ketoreductase domain dysfunction expands chemodiversity: malyngamide biosynthesis in the cyanobacterium Okeania hirsuta.</title>
        <authorList>
            <person name="Moss N.A."/>
            <person name="Leao T."/>
            <person name="Rankin M."/>
            <person name="McCullough T.M."/>
            <person name="Qu P."/>
            <person name="Korobeynikov A."/>
            <person name="Smith J.L."/>
            <person name="Gerwick L."/>
            <person name="Gerwick W.H."/>
        </authorList>
    </citation>
    <scope>NUCLEOTIDE SEQUENCE [LARGE SCALE GENOMIC DNA]</scope>
    <source>
        <strain evidence="2 3">PAB10Feb10-1</strain>
    </source>
</reference>
<name>A0A3N6NX12_9CYAN</name>